<comment type="caution">
    <text evidence="1">The sequence shown here is derived from an EMBL/GenBank/DDBJ whole genome shotgun (WGS) entry which is preliminary data.</text>
</comment>
<reference evidence="1 2" key="1">
    <citation type="submission" date="2013-03" db="EMBL/GenBank/DDBJ databases">
        <title>The Genome Sequence of Exophiala aquamarina CBS 119918.</title>
        <authorList>
            <consortium name="The Broad Institute Genomics Platform"/>
            <person name="Cuomo C."/>
            <person name="de Hoog S."/>
            <person name="Gorbushina A."/>
            <person name="Walker B."/>
            <person name="Young S.K."/>
            <person name="Zeng Q."/>
            <person name="Gargeya S."/>
            <person name="Fitzgerald M."/>
            <person name="Haas B."/>
            <person name="Abouelleil A."/>
            <person name="Allen A.W."/>
            <person name="Alvarado L."/>
            <person name="Arachchi H.M."/>
            <person name="Berlin A.M."/>
            <person name="Chapman S.B."/>
            <person name="Gainer-Dewar J."/>
            <person name="Goldberg J."/>
            <person name="Griggs A."/>
            <person name="Gujja S."/>
            <person name="Hansen M."/>
            <person name="Howarth C."/>
            <person name="Imamovic A."/>
            <person name="Ireland A."/>
            <person name="Larimer J."/>
            <person name="McCowan C."/>
            <person name="Murphy C."/>
            <person name="Pearson M."/>
            <person name="Poon T.W."/>
            <person name="Priest M."/>
            <person name="Roberts A."/>
            <person name="Saif S."/>
            <person name="Shea T."/>
            <person name="Sisk P."/>
            <person name="Sykes S."/>
            <person name="Wortman J."/>
            <person name="Nusbaum C."/>
            <person name="Birren B."/>
        </authorList>
    </citation>
    <scope>NUCLEOTIDE SEQUENCE [LARGE SCALE GENOMIC DNA]</scope>
    <source>
        <strain evidence="1 2">CBS 119918</strain>
    </source>
</reference>
<organism evidence="1 2">
    <name type="scientific">Exophiala aquamarina CBS 119918</name>
    <dbReference type="NCBI Taxonomy" id="1182545"/>
    <lineage>
        <taxon>Eukaryota</taxon>
        <taxon>Fungi</taxon>
        <taxon>Dikarya</taxon>
        <taxon>Ascomycota</taxon>
        <taxon>Pezizomycotina</taxon>
        <taxon>Eurotiomycetes</taxon>
        <taxon>Chaetothyriomycetidae</taxon>
        <taxon>Chaetothyriales</taxon>
        <taxon>Herpotrichiellaceae</taxon>
        <taxon>Exophiala</taxon>
    </lineage>
</organism>
<proteinExistence type="predicted"/>
<evidence type="ECO:0008006" key="3">
    <source>
        <dbReference type="Google" id="ProtNLM"/>
    </source>
</evidence>
<dbReference type="GeneID" id="25285629"/>
<accession>A0A072P0U2</accession>
<dbReference type="Proteomes" id="UP000027920">
    <property type="component" value="Unassembled WGS sequence"/>
</dbReference>
<sequence length="300" mass="33825">MTHLQLLNNLSSKEFLSMEADDQVSIMSSVIFARYILPTPYLIHEALALSALHMSTKSPESQGFYRQYATGLQTRALALFNDSIPVLDLNSTNCTPMFLFASLIAAHLLCDTLHHEKANLDHFIEKFTNCLTIHHGILAISSQCWDLLRETELGPRLTLGAELMRAKDDCGSDCSALNEMLDAADISPESYNVYRKATSELQKVFDAERAYPASQFDSQLVSAWPISVSSEYIDLLRQQTPQSLIILAYYAVLLHRSRHSWLYGEEGGRFLIESICGRLEATWHDWLKFPKSVLLAYPAT</sequence>
<dbReference type="EMBL" id="AMGV01000014">
    <property type="protein sequence ID" value="KEF53277.1"/>
    <property type="molecule type" value="Genomic_DNA"/>
</dbReference>
<dbReference type="PANTHER" id="PTHR47784:SF4">
    <property type="entry name" value="ZN(II)2CYS6 TRANSCRIPTION FACTOR (EUROFUNG)"/>
    <property type="match status" value="1"/>
</dbReference>
<dbReference type="AlphaFoldDB" id="A0A072P0U2"/>
<dbReference type="STRING" id="1182545.A0A072P0U2"/>
<gene>
    <name evidence="1" type="ORF">A1O9_10725</name>
</gene>
<dbReference type="InterPro" id="IPR053157">
    <property type="entry name" value="Sterol_Uptake_Regulator"/>
</dbReference>
<dbReference type="HOGENOM" id="CLU_024934_2_1_1"/>
<name>A0A072P0U2_9EURO</name>
<evidence type="ECO:0000313" key="1">
    <source>
        <dbReference type="EMBL" id="KEF53277.1"/>
    </source>
</evidence>
<keyword evidence="2" id="KW-1185">Reference proteome</keyword>
<protein>
    <recommendedName>
        <fullName evidence="3">C6 finger domain-containing protein</fullName>
    </recommendedName>
</protein>
<dbReference type="GO" id="GO:0001228">
    <property type="term" value="F:DNA-binding transcription activator activity, RNA polymerase II-specific"/>
    <property type="evidence" value="ECO:0007669"/>
    <property type="project" value="TreeGrafter"/>
</dbReference>
<dbReference type="PANTHER" id="PTHR47784">
    <property type="entry name" value="STEROL UPTAKE CONTROL PROTEIN 2"/>
    <property type="match status" value="1"/>
</dbReference>
<evidence type="ECO:0000313" key="2">
    <source>
        <dbReference type="Proteomes" id="UP000027920"/>
    </source>
</evidence>
<dbReference type="VEuPathDB" id="FungiDB:A1O9_10725"/>
<dbReference type="OrthoDB" id="4937900at2759"/>
<dbReference type="RefSeq" id="XP_013255867.1">
    <property type="nucleotide sequence ID" value="XM_013400413.1"/>
</dbReference>